<protein>
    <submittedName>
        <fullName evidence="1">Uncharacterized protein</fullName>
    </submittedName>
</protein>
<proteinExistence type="predicted"/>
<dbReference type="RefSeq" id="YP_009112985.1">
    <property type="nucleotide sequence ID" value="NC_026010.1"/>
</dbReference>
<dbReference type="GeneID" id="22807773"/>
<gene>
    <name evidence="1" type="ORF">pSf2_047</name>
</gene>
<dbReference type="OrthoDB" id="22314at10239"/>
<accession>A0A0A7NV20</accession>
<dbReference type="EMBL" id="KP085586">
    <property type="protein sequence ID" value="AIZ95072.1"/>
    <property type="molecule type" value="Genomic_DNA"/>
</dbReference>
<evidence type="ECO:0000313" key="2">
    <source>
        <dbReference type="Proteomes" id="UP000030926"/>
    </source>
</evidence>
<sequence>MANLPKKGDQVRCVTSRNGDAFSAGCLYDVERVSKAKRLVFVYGDDGNIHEIDYPQDITKGQFEIND</sequence>
<name>A0A0A7NV20_9CAUD</name>
<reference evidence="1 2" key="2">
    <citation type="journal article" date="2016" name="Curr. Microbiol.">
        <title>Isolation and Comparative Genomic Analysis of T1-Like Shigella Bacteriophage pSf-2.</title>
        <authorList>
            <person name="Jun J.W."/>
            <person name="Kim H.J."/>
            <person name="Yun S.K."/>
            <person name="Chai J.Y."/>
            <person name="Lee B.C."/>
            <person name="Park S.C."/>
        </authorList>
    </citation>
    <scope>NUCLEOTIDE SEQUENCE [LARGE SCALE GENOMIC DNA]</scope>
</reference>
<evidence type="ECO:0000313" key="1">
    <source>
        <dbReference type="EMBL" id="AIZ95072.1"/>
    </source>
</evidence>
<dbReference type="Proteomes" id="UP000030926">
    <property type="component" value="Segment"/>
</dbReference>
<organism evidence="1 2">
    <name type="scientific">Shigella phage pSf-2</name>
    <dbReference type="NCBI Taxonomy" id="1572702"/>
    <lineage>
        <taxon>Viruses</taxon>
        <taxon>Duplodnaviria</taxon>
        <taxon>Heunggongvirae</taxon>
        <taxon>Uroviricota</taxon>
        <taxon>Caudoviricetes</taxon>
        <taxon>Drexlerviridae</taxon>
        <taxon>Tunavirinae</taxon>
        <taxon>Tunavirus</taxon>
        <taxon>Tunavirus PSf2</taxon>
    </lineage>
</organism>
<keyword evidence="2" id="KW-1185">Reference proteome</keyword>
<dbReference type="KEGG" id="vg:22807773"/>
<reference evidence="2" key="1">
    <citation type="submission" date="2014-10" db="EMBL/GenBank/DDBJ databases">
        <title>Characterization and complete genome sequence of the Shigella flexneri bacteriophage pSf-2.</title>
        <authorList>
            <person name="Jun J.W."/>
            <person name="Park S.C."/>
        </authorList>
    </citation>
    <scope>NUCLEOTIDE SEQUENCE [LARGE SCALE GENOMIC DNA]</scope>
</reference>